<keyword evidence="1" id="KW-1133">Transmembrane helix</keyword>
<protein>
    <submittedName>
        <fullName evidence="2">Major facilitator family transporter</fullName>
    </submittedName>
</protein>
<proteinExistence type="predicted"/>
<name>A0A2X3ESX6_KLEPN</name>
<accession>A0A2X3ESX6</accession>
<sequence length="75" mass="8275">MQQHRAKQRFLHTPAEEMPDASALWNLNRQLSFFAGSALLALLLRVFPPAYAWQGVFISAAVHYPVAAAVLPAAE</sequence>
<dbReference type="EMBL" id="UAWN01000012">
    <property type="protein sequence ID" value="SQC15419.1"/>
    <property type="molecule type" value="Genomic_DNA"/>
</dbReference>
<keyword evidence="1" id="KW-0472">Membrane</keyword>
<dbReference type="AlphaFoldDB" id="A0A2X3ESX6"/>
<evidence type="ECO:0000313" key="2">
    <source>
        <dbReference type="EMBL" id="SQC15419.1"/>
    </source>
</evidence>
<evidence type="ECO:0000256" key="1">
    <source>
        <dbReference type="SAM" id="Phobius"/>
    </source>
</evidence>
<evidence type="ECO:0000313" key="3">
    <source>
        <dbReference type="Proteomes" id="UP000251088"/>
    </source>
</evidence>
<organism evidence="2 3">
    <name type="scientific">Klebsiella pneumoniae</name>
    <dbReference type="NCBI Taxonomy" id="573"/>
    <lineage>
        <taxon>Bacteria</taxon>
        <taxon>Pseudomonadati</taxon>
        <taxon>Pseudomonadota</taxon>
        <taxon>Gammaproteobacteria</taxon>
        <taxon>Enterobacterales</taxon>
        <taxon>Enterobacteriaceae</taxon>
        <taxon>Klebsiella/Raoultella group</taxon>
        <taxon>Klebsiella</taxon>
        <taxon>Klebsiella pneumoniae complex</taxon>
    </lineage>
</organism>
<gene>
    <name evidence="2" type="ORF">NCTC9128_03533</name>
</gene>
<keyword evidence="1" id="KW-0812">Transmembrane</keyword>
<feature type="transmembrane region" description="Helical" evidence="1">
    <location>
        <begin position="31"/>
        <end position="47"/>
    </location>
</feature>
<dbReference type="Proteomes" id="UP000251088">
    <property type="component" value="Unassembled WGS sequence"/>
</dbReference>
<reference evidence="2 3" key="1">
    <citation type="submission" date="2018-06" db="EMBL/GenBank/DDBJ databases">
        <authorList>
            <consortium name="Pathogen Informatics"/>
            <person name="Doyle S."/>
        </authorList>
    </citation>
    <scope>NUCLEOTIDE SEQUENCE [LARGE SCALE GENOMIC DNA]</scope>
    <source>
        <strain evidence="2 3">NCTC9128</strain>
    </source>
</reference>